<evidence type="ECO:0000259" key="11">
    <source>
        <dbReference type="Pfam" id="PF22782"/>
    </source>
</evidence>
<dbReference type="GO" id="GO:0008380">
    <property type="term" value="P:RNA splicing"/>
    <property type="evidence" value="ECO:0007669"/>
    <property type="project" value="UniProtKB-KW"/>
</dbReference>
<evidence type="ECO:0000256" key="9">
    <source>
        <dbReference type="SAM" id="MobiDB-lite"/>
    </source>
</evidence>
<dbReference type="AlphaFoldDB" id="A0A2G8LPZ3"/>
<evidence type="ECO:0000256" key="3">
    <source>
        <dbReference type="ARBA" id="ARBA00008726"/>
    </source>
</evidence>
<dbReference type="STRING" id="307972.A0A2G8LPZ3"/>
<keyword evidence="7" id="KW-0539">Nucleus</keyword>
<dbReference type="InterPro" id="IPR053822">
    <property type="entry name" value="SDE2-like_dom"/>
</dbReference>
<evidence type="ECO:0000313" key="13">
    <source>
        <dbReference type="Proteomes" id="UP000230750"/>
    </source>
</evidence>
<feature type="domain" description="SDE2-like" evidence="11">
    <location>
        <begin position="93"/>
        <end position="189"/>
    </location>
</feature>
<evidence type="ECO:0000256" key="6">
    <source>
        <dbReference type="ARBA" id="ARBA00023187"/>
    </source>
</evidence>
<name>A0A2G8LPZ3_STIJA</name>
<evidence type="ECO:0000256" key="8">
    <source>
        <dbReference type="ARBA" id="ARBA00023306"/>
    </source>
</evidence>
<feature type="non-terminal residue" evidence="12">
    <location>
        <position position="1"/>
    </location>
</feature>
<evidence type="ECO:0000256" key="7">
    <source>
        <dbReference type="ARBA" id="ARBA00023242"/>
    </source>
</evidence>
<gene>
    <name evidence="12" type="ORF">BSL78_00767</name>
</gene>
<evidence type="ECO:0000256" key="1">
    <source>
        <dbReference type="ARBA" id="ARBA00004123"/>
    </source>
</evidence>
<feature type="region of interest" description="Disordered" evidence="9">
    <location>
        <begin position="196"/>
        <end position="346"/>
    </location>
</feature>
<dbReference type="PANTHER" id="PTHR12786">
    <property type="entry name" value="SPLICING FACTOR SF3A-RELATED"/>
    <property type="match status" value="1"/>
</dbReference>
<sequence length="420" mass="46831">TARLSVTTSNHNIRKCLYERKVMTIYVQKLLGDLVEVPVISCGPRGKHLKEWISSTQHLPLAEVVLYHNGLLVQEEDQLKANGVYHISLRLRGGKGGFGSMLRMIGAQIEKTTNHEACRDLSGRRMRDVNNEKKLADWIAKKADREREKEERRQAKLEKLRSEPKHYFVDPKYDKQKSKVAESLDEAITQGIYASASVDEPSSSTEKRKLEGDSSALSSKKSRLWLGVEVDSDSDDSDEEKETSHYSKVKDDDSDSDDSDEETEATFDSKVKEDKCPSESKSVQSPLIKDKPLIPSEGATPGHKGDHEPPTNVSGMEENPTQEEGAAQNAEDKSNKTTKETPNASKQVMTALNLEEVETVAELEALGLDQLKKELISRGLKCGGTLQQRAERLFQVKGLLPEQIDPSLKAKPPKVLNKNL</sequence>
<evidence type="ECO:0000256" key="5">
    <source>
        <dbReference type="ARBA" id="ARBA00022664"/>
    </source>
</evidence>
<keyword evidence="8" id="KW-0131">Cell cycle</keyword>
<dbReference type="GO" id="GO:0005737">
    <property type="term" value="C:cytoplasm"/>
    <property type="evidence" value="ECO:0007669"/>
    <property type="project" value="UniProtKB-SubCell"/>
</dbReference>
<feature type="compositionally biased region" description="Basic and acidic residues" evidence="9">
    <location>
        <begin position="330"/>
        <end position="339"/>
    </location>
</feature>
<reference evidence="12 13" key="1">
    <citation type="journal article" date="2017" name="PLoS Biol.">
        <title>The sea cucumber genome provides insights into morphological evolution and visceral regeneration.</title>
        <authorList>
            <person name="Zhang X."/>
            <person name="Sun L."/>
            <person name="Yuan J."/>
            <person name="Sun Y."/>
            <person name="Gao Y."/>
            <person name="Zhang L."/>
            <person name="Li S."/>
            <person name="Dai H."/>
            <person name="Hamel J.F."/>
            <person name="Liu C."/>
            <person name="Yu Y."/>
            <person name="Liu S."/>
            <person name="Lin W."/>
            <person name="Guo K."/>
            <person name="Jin S."/>
            <person name="Xu P."/>
            <person name="Storey K.B."/>
            <person name="Huan P."/>
            <person name="Zhang T."/>
            <person name="Zhou Y."/>
            <person name="Zhang J."/>
            <person name="Lin C."/>
            <person name="Li X."/>
            <person name="Xing L."/>
            <person name="Huo D."/>
            <person name="Sun M."/>
            <person name="Wang L."/>
            <person name="Mercier A."/>
            <person name="Li F."/>
            <person name="Yang H."/>
            <person name="Xiang J."/>
        </authorList>
    </citation>
    <scope>NUCLEOTIDE SEQUENCE [LARGE SCALE GENOMIC DNA]</scope>
    <source>
        <strain evidence="12">Shaxun</strain>
        <tissue evidence="12">Muscle</tissue>
    </source>
</reference>
<comment type="similarity">
    <text evidence="3">Belongs to the SDE2 family.</text>
</comment>
<dbReference type="GO" id="GO:0006397">
    <property type="term" value="P:mRNA processing"/>
    <property type="evidence" value="ECO:0007669"/>
    <property type="project" value="UniProtKB-KW"/>
</dbReference>
<feature type="compositionally biased region" description="Basic and acidic residues" evidence="9">
    <location>
        <begin position="267"/>
        <end position="278"/>
    </location>
</feature>
<comment type="caution">
    <text evidence="12">The sequence shown here is derived from an EMBL/GenBank/DDBJ whole genome shotgun (WGS) entry which is preliminary data.</text>
</comment>
<dbReference type="EMBL" id="MRZV01000014">
    <property type="protein sequence ID" value="PIK62336.1"/>
    <property type="molecule type" value="Genomic_DNA"/>
</dbReference>
<feature type="domain" description="SDE2/SF3A3 SAP" evidence="10">
    <location>
        <begin position="331"/>
        <end position="411"/>
    </location>
</feature>
<evidence type="ECO:0000313" key="12">
    <source>
        <dbReference type="EMBL" id="PIK62336.1"/>
    </source>
</evidence>
<evidence type="ECO:0000256" key="2">
    <source>
        <dbReference type="ARBA" id="ARBA00004496"/>
    </source>
</evidence>
<evidence type="ECO:0000256" key="4">
    <source>
        <dbReference type="ARBA" id="ARBA00022490"/>
    </source>
</evidence>
<keyword evidence="6" id="KW-0508">mRNA splicing</keyword>
<dbReference type="Pfam" id="PF13297">
    <property type="entry name" value="SDE2_2C"/>
    <property type="match status" value="1"/>
</dbReference>
<feature type="compositionally biased region" description="Acidic residues" evidence="9">
    <location>
        <begin position="252"/>
        <end position="265"/>
    </location>
</feature>
<feature type="compositionally biased region" description="Basic and acidic residues" evidence="9">
    <location>
        <begin position="242"/>
        <end position="251"/>
    </location>
</feature>
<accession>A0A2G8LPZ3</accession>
<keyword evidence="13" id="KW-1185">Reference proteome</keyword>
<feature type="compositionally biased region" description="Acidic residues" evidence="9">
    <location>
        <begin position="230"/>
        <end position="241"/>
    </location>
</feature>
<dbReference type="Proteomes" id="UP000230750">
    <property type="component" value="Unassembled WGS sequence"/>
</dbReference>
<keyword evidence="4" id="KW-0963">Cytoplasm</keyword>
<dbReference type="InterPro" id="IPR025086">
    <property type="entry name" value="SDE2/SF3A3_SAP"/>
</dbReference>
<dbReference type="Pfam" id="PF22782">
    <property type="entry name" value="SDE2"/>
    <property type="match status" value="1"/>
</dbReference>
<dbReference type="OrthoDB" id="547031at2759"/>
<dbReference type="InterPro" id="IPR051421">
    <property type="entry name" value="RNA_Proc_DNA_Dmg_Regulator"/>
</dbReference>
<keyword evidence="5" id="KW-0507">mRNA processing</keyword>
<protein>
    <submittedName>
        <fullName evidence="12">Uncharacterized protein</fullName>
    </submittedName>
</protein>
<organism evidence="12 13">
    <name type="scientific">Stichopus japonicus</name>
    <name type="common">Sea cucumber</name>
    <dbReference type="NCBI Taxonomy" id="307972"/>
    <lineage>
        <taxon>Eukaryota</taxon>
        <taxon>Metazoa</taxon>
        <taxon>Echinodermata</taxon>
        <taxon>Eleutherozoa</taxon>
        <taxon>Echinozoa</taxon>
        <taxon>Holothuroidea</taxon>
        <taxon>Aspidochirotacea</taxon>
        <taxon>Aspidochirotida</taxon>
        <taxon>Stichopodidae</taxon>
        <taxon>Apostichopus</taxon>
    </lineage>
</organism>
<evidence type="ECO:0000259" key="10">
    <source>
        <dbReference type="Pfam" id="PF13297"/>
    </source>
</evidence>
<comment type="subcellular location">
    <subcellularLocation>
        <location evidence="2">Cytoplasm</location>
    </subcellularLocation>
    <subcellularLocation>
        <location evidence="1">Nucleus</location>
    </subcellularLocation>
</comment>
<dbReference type="PANTHER" id="PTHR12786:SF1">
    <property type="entry name" value="SPLICING REGULATOR SDE2"/>
    <property type="match status" value="1"/>
</dbReference>
<proteinExistence type="inferred from homology"/>
<dbReference type="GO" id="GO:0005634">
    <property type="term" value="C:nucleus"/>
    <property type="evidence" value="ECO:0007669"/>
    <property type="project" value="UniProtKB-SubCell"/>
</dbReference>